<dbReference type="HAMAP" id="MF_01161">
    <property type="entry name" value="tRNA_Ile_lys_synt"/>
    <property type="match status" value="1"/>
</dbReference>
<evidence type="ECO:0000259" key="9">
    <source>
        <dbReference type="Pfam" id="PF01171"/>
    </source>
</evidence>
<keyword evidence="3 8" id="KW-0436">Ligase</keyword>
<dbReference type="InterPro" id="IPR012795">
    <property type="entry name" value="tRNA_Ile_lys_synt_N"/>
</dbReference>
<evidence type="ECO:0000256" key="2">
    <source>
        <dbReference type="ARBA" id="ARBA00022490"/>
    </source>
</evidence>
<dbReference type="CDD" id="cd01992">
    <property type="entry name" value="TilS_N"/>
    <property type="match status" value="1"/>
</dbReference>
<keyword evidence="11" id="KW-1185">Reference proteome</keyword>
<evidence type="ECO:0000256" key="5">
    <source>
        <dbReference type="ARBA" id="ARBA00022741"/>
    </source>
</evidence>
<gene>
    <name evidence="8" type="primary">tilS</name>
    <name evidence="10" type="ORF">SAMN04487984_1110</name>
</gene>
<dbReference type="NCBIfam" id="TIGR02432">
    <property type="entry name" value="lysidine_TilS_N"/>
    <property type="match status" value="1"/>
</dbReference>
<comment type="function">
    <text evidence="8">Ligates lysine onto the cytidine present at position 34 of the AUA codon-specific tRNA(Ile) that contains the anticodon CAU, in an ATP-dependent manner. Cytidine is converted to lysidine, thus changing the amino acid specificity of the tRNA from methionine to isoleucine.</text>
</comment>
<dbReference type="Gene3D" id="3.40.50.620">
    <property type="entry name" value="HUPs"/>
    <property type="match status" value="1"/>
</dbReference>
<dbReference type="GO" id="GO:0006400">
    <property type="term" value="P:tRNA modification"/>
    <property type="evidence" value="ECO:0007669"/>
    <property type="project" value="UniProtKB-UniRule"/>
</dbReference>
<dbReference type="Proteomes" id="UP000243884">
    <property type="component" value="Unassembled WGS sequence"/>
</dbReference>
<dbReference type="PANTHER" id="PTHR43033:SF1">
    <property type="entry name" value="TRNA(ILE)-LYSIDINE SYNTHASE-RELATED"/>
    <property type="match status" value="1"/>
</dbReference>
<dbReference type="InterPro" id="IPR011063">
    <property type="entry name" value="TilS/TtcA_N"/>
</dbReference>
<evidence type="ECO:0000256" key="3">
    <source>
        <dbReference type="ARBA" id="ARBA00022598"/>
    </source>
</evidence>
<comment type="domain">
    <text evidence="8">The N-terminal region contains the highly conserved SGGXDS motif, predicted to be a P-loop motif involved in ATP binding.</text>
</comment>
<dbReference type="OrthoDB" id="9807403at2"/>
<dbReference type="SUPFAM" id="SSF52402">
    <property type="entry name" value="Adenine nucleotide alpha hydrolases-like"/>
    <property type="match status" value="1"/>
</dbReference>
<keyword evidence="4 8" id="KW-0819">tRNA processing</keyword>
<dbReference type="GO" id="GO:0005737">
    <property type="term" value="C:cytoplasm"/>
    <property type="evidence" value="ECO:0007669"/>
    <property type="project" value="UniProtKB-SubCell"/>
</dbReference>
<evidence type="ECO:0000313" key="10">
    <source>
        <dbReference type="EMBL" id="SMC43036.1"/>
    </source>
</evidence>
<dbReference type="EC" id="6.3.4.19" evidence="8"/>
<evidence type="ECO:0000256" key="7">
    <source>
        <dbReference type="ARBA" id="ARBA00048539"/>
    </source>
</evidence>
<evidence type="ECO:0000256" key="6">
    <source>
        <dbReference type="ARBA" id="ARBA00022840"/>
    </source>
</evidence>
<dbReference type="STRING" id="371602.SAMN04487984_1110"/>
<proteinExistence type="inferred from homology"/>
<reference evidence="11" key="1">
    <citation type="submission" date="2017-04" db="EMBL/GenBank/DDBJ databases">
        <authorList>
            <person name="Varghese N."/>
            <person name="Submissions S."/>
        </authorList>
    </citation>
    <scope>NUCLEOTIDE SEQUENCE [LARGE SCALE GENOMIC DNA]</scope>
    <source>
        <strain evidence="11">DSM 21500</strain>
    </source>
</reference>
<keyword evidence="5 8" id="KW-0547">Nucleotide-binding</keyword>
<dbReference type="InterPro" id="IPR012094">
    <property type="entry name" value="tRNA_Ile_lys_synt"/>
</dbReference>
<feature type="domain" description="tRNA(Ile)-lysidine/2-thiocytidine synthase N-terminal" evidence="9">
    <location>
        <begin position="26"/>
        <end position="207"/>
    </location>
</feature>
<name>A0A1W1Z3T9_9LACT</name>
<dbReference type="GO" id="GO:0005524">
    <property type="term" value="F:ATP binding"/>
    <property type="evidence" value="ECO:0007669"/>
    <property type="project" value="UniProtKB-UniRule"/>
</dbReference>
<dbReference type="EMBL" id="FWXK01000005">
    <property type="protein sequence ID" value="SMC43036.1"/>
    <property type="molecule type" value="Genomic_DNA"/>
</dbReference>
<dbReference type="Pfam" id="PF01171">
    <property type="entry name" value="ATP_bind_3"/>
    <property type="match status" value="1"/>
</dbReference>
<evidence type="ECO:0000256" key="4">
    <source>
        <dbReference type="ARBA" id="ARBA00022694"/>
    </source>
</evidence>
<keyword evidence="2 8" id="KW-0963">Cytoplasm</keyword>
<comment type="similarity">
    <text evidence="8">Belongs to the tRNA(Ile)-lysidine synthase family.</text>
</comment>
<organism evidence="10 11">
    <name type="scientific">Aerococcus suis</name>
    <dbReference type="NCBI Taxonomy" id="371602"/>
    <lineage>
        <taxon>Bacteria</taxon>
        <taxon>Bacillati</taxon>
        <taxon>Bacillota</taxon>
        <taxon>Bacilli</taxon>
        <taxon>Lactobacillales</taxon>
        <taxon>Aerococcaceae</taxon>
        <taxon>Aerococcus</taxon>
    </lineage>
</organism>
<feature type="binding site" evidence="8">
    <location>
        <begin position="31"/>
        <end position="36"/>
    </location>
    <ligand>
        <name>ATP</name>
        <dbReference type="ChEBI" id="CHEBI:30616"/>
    </ligand>
</feature>
<evidence type="ECO:0000313" key="11">
    <source>
        <dbReference type="Proteomes" id="UP000243884"/>
    </source>
</evidence>
<keyword evidence="6 8" id="KW-0067">ATP-binding</keyword>
<sequence>MPNDRLIQQTQTWLVQHVPNWNQTTYLLAVSGGVDSMVLLHVFLKLREEFAISFHVMHINHQLREASQTEQAFMMQFCEEHHIPLAVRIWQHPPLTSQIEVLARQFRYANFKRYMQEQDIHYLVTAHHKNDQAETFLMRAIDGHRVSRLGGIAPKRNLSQSSLMCLRPFLSQDKDSLYAYAKKHKVPFYEDVTNHDLDYQRNRMRHQILPMLTEENSEAVEHIATTAQELQAMNRFAMLGMENFLRDVITKTDNGVQVDISSWIHLPDREPHLLLQYLFQYSQITALDAFPKKAFDDLVVFLQTTSQGEWTLPGGYRLLKQYDYIHIVHEEDIEKLFSQESRDQSVLLNHWYCFANDQKVGIFDDWPKKLMTSSMNREILSCQLRSLSNGSSNVNEWQWRQRQPGDYIRLTNGHRQKVRRYFINQKWPQVDRENAQFLVHSRGEIALIIIDNEIKYRHPNFKRLGHPTVDDIRIYLVL</sequence>
<dbReference type="InterPro" id="IPR014729">
    <property type="entry name" value="Rossmann-like_a/b/a_fold"/>
</dbReference>
<comment type="catalytic activity">
    <reaction evidence="7 8">
        <text>cytidine(34) in tRNA(Ile2) + L-lysine + ATP = lysidine(34) in tRNA(Ile2) + AMP + diphosphate + H(+)</text>
        <dbReference type="Rhea" id="RHEA:43744"/>
        <dbReference type="Rhea" id="RHEA-COMP:10625"/>
        <dbReference type="Rhea" id="RHEA-COMP:10670"/>
        <dbReference type="ChEBI" id="CHEBI:15378"/>
        <dbReference type="ChEBI" id="CHEBI:30616"/>
        <dbReference type="ChEBI" id="CHEBI:32551"/>
        <dbReference type="ChEBI" id="CHEBI:33019"/>
        <dbReference type="ChEBI" id="CHEBI:82748"/>
        <dbReference type="ChEBI" id="CHEBI:83665"/>
        <dbReference type="ChEBI" id="CHEBI:456215"/>
        <dbReference type="EC" id="6.3.4.19"/>
    </reaction>
</comment>
<evidence type="ECO:0000256" key="1">
    <source>
        <dbReference type="ARBA" id="ARBA00004496"/>
    </source>
</evidence>
<dbReference type="NCBIfam" id="TIGR02433">
    <property type="entry name" value="lysidine_TilS_C"/>
    <property type="match status" value="1"/>
</dbReference>
<dbReference type="PANTHER" id="PTHR43033">
    <property type="entry name" value="TRNA(ILE)-LYSIDINE SYNTHASE-RELATED"/>
    <property type="match status" value="1"/>
</dbReference>
<accession>A0A1W1Z3T9</accession>
<protein>
    <recommendedName>
        <fullName evidence="8">tRNA(Ile)-lysidine synthase</fullName>
        <ecNumber evidence="8">6.3.4.19</ecNumber>
    </recommendedName>
    <alternativeName>
        <fullName evidence="8">tRNA(Ile)-2-lysyl-cytidine synthase</fullName>
    </alternativeName>
    <alternativeName>
        <fullName evidence="8">tRNA(Ile)-lysidine synthetase</fullName>
    </alternativeName>
</protein>
<evidence type="ECO:0000256" key="8">
    <source>
        <dbReference type="HAMAP-Rule" id="MF_01161"/>
    </source>
</evidence>
<dbReference type="GO" id="GO:0032267">
    <property type="term" value="F:tRNA(Ile)-lysidine synthase activity"/>
    <property type="evidence" value="ECO:0007669"/>
    <property type="project" value="UniProtKB-EC"/>
</dbReference>
<comment type="subcellular location">
    <subcellularLocation>
        <location evidence="1 8">Cytoplasm</location>
    </subcellularLocation>
</comment>
<dbReference type="AlphaFoldDB" id="A0A1W1Z3T9"/>
<dbReference type="InterPro" id="IPR012796">
    <property type="entry name" value="Lysidine-tRNA-synth_C"/>
</dbReference>
<dbReference type="RefSeq" id="WP_159444438.1">
    <property type="nucleotide sequence ID" value="NZ_FWXK01000005.1"/>
</dbReference>